<keyword evidence="2" id="KW-0378">Hydrolase</keyword>
<dbReference type="EMBL" id="JYIV01000023">
    <property type="protein sequence ID" value="KJL23440.1"/>
    <property type="molecule type" value="Genomic_DNA"/>
</dbReference>
<dbReference type="Pfam" id="PF12697">
    <property type="entry name" value="Abhydrolase_6"/>
    <property type="match status" value="1"/>
</dbReference>
<dbReference type="OrthoDB" id="8444301at2"/>
<dbReference type="EC" id="3.1.1.3" evidence="2"/>
<proteinExistence type="predicted"/>
<dbReference type="GO" id="GO:0016020">
    <property type="term" value="C:membrane"/>
    <property type="evidence" value="ECO:0007669"/>
    <property type="project" value="TreeGrafter"/>
</dbReference>
<organism evidence="2 3">
    <name type="scientific">Microbacterium oxydans</name>
    <dbReference type="NCBI Taxonomy" id="82380"/>
    <lineage>
        <taxon>Bacteria</taxon>
        <taxon>Bacillati</taxon>
        <taxon>Actinomycetota</taxon>
        <taxon>Actinomycetes</taxon>
        <taxon>Micrococcales</taxon>
        <taxon>Microbacteriaceae</taxon>
        <taxon>Microbacterium</taxon>
    </lineage>
</organism>
<feature type="domain" description="AB hydrolase-1" evidence="1">
    <location>
        <begin position="22"/>
        <end position="244"/>
    </location>
</feature>
<dbReference type="InterPro" id="IPR029058">
    <property type="entry name" value="AB_hydrolase_fold"/>
</dbReference>
<dbReference type="InterPro" id="IPR000073">
    <property type="entry name" value="AB_hydrolase_1"/>
</dbReference>
<sequence>MAAPLTLPRLAWGSPSSSRRALLVHGLGSSGALMWRLGDALADAGWHATAIDLRGHGDAPRSLDYSVAAYGADLAETLPAGTGAWDAVIGHSLGGAASTVAAAANPEWTRRLVLIDPAIHVDGRDAAIVRRSQERAFADTRLEVVQQEHPHWHPQDQELKVDAVRRASAWAVEQTSAQNQPWDVRADAARLTVPTHVIGADPAVYSIFTGPLAEEVLAANPLISVSVVEGAGHSLHRDRPEESVRQLLEALA</sequence>
<gene>
    <name evidence="2" type="primary">lip3</name>
    <name evidence="2" type="ORF">RN51_01526</name>
</gene>
<evidence type="ECO:0000259" key="1">
    <source>
        <dbReference type="Pfam" id="PF12697"/>
    </source>
</evidence>
<dbReference type="RefSeq" id="WP_045263436.1">
    <property type="nucleotide sequence ID" value="NZ_JYIV01000023.1"/>
</dbReference>
<dbReference type="GO" id="GO:0004806">
    <property type="term" value="F:triacylglycerol lipase activity"/>
    <property type="evidence" value="ECO:0007669"/>
    <property type="project" value="UniProtKB-EC"/>
</dbReference>
<evidence type="ECO:0000313" key="3">
    <source>
        <dbReference type="Proteomes" id="UP000033725"/>
    </source>
</evidence>
<dbReference type="GO" id="GO:0046464">
    <property type="term" value="P:acylglycerol catabolic process"/>
    <property type="evidence" value="ECO:0007669"/>
    <property type="project" value="TreeGrafter"/>
</dbReference>
<dbReference type="PATRIC" id="fig|82380.10.peg.1533"/>
<dbReference type="InterPro" id="IPR050266">
    <property type="entry name" value="AB_hydrolase_sf"/>
</dbReference>
<comment type="caution">
    <text evidence="2">The sequence shown here is derived from an EMBL/GenBank/DDBJ whole genome shotgun (WGS) entry which is preliminary data.</text>
</comment>
<dbReference type="PANTHER" id="PTHR43798:SF5">
    <property type="entry name" value="MONOACYLGLYCEROL LIPASE ABHD6"/>
    <property type="match status" value="1"/>
</dbReference>
<dbReference type="SUPFAM" id="SSF53474">
    <property type="entry name" value="alpha/beta-Hydrolases"/>
    <property type="match status" value="1"/>
</dbReference>
<dbReference type="Gene3D" id="3.40.50.1820">
    <property type="entry name" value="alpha/beta hydrolase"/>
    <property type="match status" value="1"/>
</dbReference>
<reference evidence="2 3" key="1">
    <citation type="submission" date="2015-02" db="EMBL/GenBank/DDBJ databases">
        <title>Draft genome sequences of ten Microbacterium spp. with emphasis on heavy metal contaminated environments.</title>
        <authorList>
            <person name="Corretto E."/>
        </authorList>
    </citation>
    <scope>NUCLEOTIDE SEQUENCE [LARGE SCALE GENOMIC DNA]</scope>
    <source>
        <strain evidence="2 3">BEL163</strain>
    </source>
</reference>
<dbReference type="AlphaFoldDB" id="A0A0F0KTJ0"/>
<dbReference type="Proteomes" id="UP000033725">
    <property type="component" value="Unassembled WGS sequence"/>
</dbReference>
<dbReference type="GO" id="GO:0047372">
    <property type="term" value="F:monoacylglycerol lipase activity"/>
    <property type="evidence" value="ECO:0007669"/>
    <property type="project" value="TreeGrafter"/>
</dbReference>
<name>A0A0F0KTJ0_9MICO</name>
<dbReference type="PANTHER" id="PTHR43798">
    <property type="entry name" value="MONOACYLGLYCEROL LIPASE"/>
    <property type="match status" value="1"/>
</dbReference>
<evidence type="ECO:0000313" key="2">
    <source>
        <dbReference type="EMBL" id="KJL23440.1"/>
    </source>
</evidence>
<accession>A0A0F0KTJ0</accession>
<protein>
    <submittedName>
        <fullName evidence="2">Lipase 3</fullName>
        <ecNumber evidence="2">3.1.1.3</ecNumber>
    </submittedName>
</protein>